<dbReference type="GO" id="GO:0009231">
    <property type="term" value="P:riboflavin biosynthetic process"/>
    <property type="evidence" value="ECO:0007669"/>
    <property type="project" value="InterPro"/>
</dbReference>
<proteinExistence type="predicted"/>
<dbReference type="PANTHER" id="PTHR38011:SF11">
    <property type="entry name" value="2,5-DIAMINO-6-RIBOSYLAMINO-4(3H)-PYRIMIDINONE 5'-PHOSPHATE REDUCTASE"/>
    <property type="match status" value="1"/>
</dbReference>
<accession>A0A0R1GP41</accession>
<dbReference type="STRING" id="1423726.FC07_GL002045"/>
<dbReference type="RefSeq" id="WP_057905876.1">
    <property type="nucleotide sequence ID" value="NZ_AZDA01000140.1"/>
</dbReference>
<evidence type="ECO:0000259" key="1">
    <source>
        <dbReference type="Pfam" id="PF01872"/>
    </source>
</evidence>
<dbReference type="PANTHER" id="PTHR38011">
    <property type="entry name" value="DIHYDROFOLATE REDUCTASE FAMILY PROTEIN (AFU_ORTHOLOGUE AFUA_8G06820)"/>
    <property type="match status" value="1"/>
</dbReference>
<sequence length="178" mass="19955">MAATQRKVILYLIQSLDGYTADANGGMTWLQQLNTSQADQAYQKFYRTIDTVIMGRKTYLKANNLAGSYPYRDKQNFVFSTTLHDTEDNATVVAGNVVQFVEQLKTRPGNDIWLVGGVDLFAVLLQAQQIDELIITIAPVLLGEGIPLLHTQLKDVPLNLTHTEKIGEMVQLTYQIEH</sequence>
<comment type="caution">
    <text evidence="2">The sequence shown here is derived from an EMBL/GenBank/DDBJ whole genome shotgun (WGS) entry which is preliminary data.</text>
</comment>
<feature type="domain" description="Bacterial bifunctional deaminase-reductase C-terminal" evidence="1">
    <location>
        <begin position="6"/>
        <end position="171"/>
    </location>
</feature>
<evidence type="ECO:0000313" key="3">
    <source>
        <dbReference type="Proteomes" id="UP000051461"/>
    </source>
</evidence>
<dbReference type="Pfam" id="PF01872">
    <property type="entry name" value="RibD_C"/>
    <property type="match status" value="1"/>
</dbReference>
<dbReference type="PATRIC" id="fig|1423726.3.peg.2122"/>
<dbReference type="InterPro" id="IPR002734">
    <property type="entry name" value="RibDG_C"/>
</dbReference>
<keyword evidence="3" id="KW-1185">Reference proteome</keyword>
<dbReference type="AlphaFoldDB" id="A0A0R1GP41"/>
<name>A0A0R1GP41_9LACO</name>
<reference evidence="2 3" key="1">
    <citation type="journal article" date="2015" name="Genome Announc.">
        <title>Expanding the biotechnology potential of lactobacilli through comparative genomics of 213 strains and associated genera.</title>
        <authorList>
            <person name="Sun Z."/>
            <person name="Harris H.M."/>
            <person name="McCann A."/>
            <person name="Guo C."/>
            <person name="Argimon S."/>
            <person name="Zhang W."/>
            <person name="Yang X."/>
            <person name="Jeffery I.B."/>
            <person name="Cooney J.C."/>
            <person name="Kagawa T.F."/>
            <person name="Liu W."/>
            <person name="Song Y."/>
            <person name="Salvetti E."/>
            <person name="Wrobel A."/>
            <person name="Rasinkangas P."/>
            <person name="Parkhill J."/>
            <person name="Rea M.C."/>
            <person name="O'Sullivan O."/>
            <person name="Ritari J."/>
            <person name="Douillard F.P."/>
            <person name="Paul Ross R."/>
            <person name="Yang R."/>
            <person name="Briner A.E."/>
            <person name="Felis G.E."/>
            <person name="de Vos W.M."/>
            <person name="Barrangou R."/>
            <person name="Klaenhammer T.R."/>
            <person name="Caufield P.W."/>
            <person name="Cui Y."/>
            <person name="Zhang H."/>
            <person name="O'Toole P.W."/>
        </authorList>
    </citation>
    <scope>NUCLEOTIDE SEQUENCE [LARGE SCALE GENOMIC DNA]</scope>
    <source>
        <strain evidence="2 3">DSM 20003</strain>
    </source>
</reference>
<dbReference type="Proteomes" id="UP000051461">
    <property type="component" value="Unassembled WGS sequence"/>
</dbReference>
<dbReference type="InterPro" id="IPR050765">
    <property type="entry name" value="Riboflavin_Biosynth_HTPR"/>
</dbReference>
<evidence type="ECO:0000313" key="2">
    <source>
        <dbReference type="EMBL" id="KRK32615.1"/>
    </source>
</evidence>
<organism evidence="2 3">
    <name type="scientific">Loigolactobacillus bifermentans DSM 20003</name>
    <dbReference type="NCBI Taxonomy" id="1423726"/>
    <lineage>
        <taxon>Bacteria</taxon>
        <taxon>Bacillati</taxon>
        <taxon>Bacillota</taxon>
        <taxon>Bacilli</taxon>
        <taxon>Lactobacillales</taxon>
        <taxon>Lactobacillaceae</taxon>
        <taxon>Loigolactobacillus</taxon>
    </lineage>
</organism>
<dbReference type="GO" id="GO:0008703">
    <property type="term" value="F:5-amino-6-(5-phosphoribosylamino)uracil reductase activity"/>
    <property type="evidence" value="ECO:0007669"/>
    <property type="project" value="InterPro"/>
</dbReference>
<dbReference type="InterPro" id="IPR024072">
    <property type="entry name" value="DHFR-like_dom_sf"/>
</dbReference>
<dbReference type="OrthoDB" id="195113at2"/>
<dbReference type="Gene3D" id="3.40.430.10">
    <property type="entry name" value="Dihydrofolate Reductase, subunit A"/>
    <property type="match status" value="1"/>
</dbReference>
<dbReference type="SUPFAM" id="SSF53597">
    <property type="entry name" value="Dihydrofolate reductase-like"/>
    <property type="match status" value="1"/>
</dbReference>
<gene>
    <name evidence="2" type="ORF">FC07_GL002045</name>
</gene>
<protein>
    <submittedName>
        <fullName evidence="2">Dihydrofolate reductase</fullName>
    </submittedName>
</protein>
<dbReference type="EMBL" id="AZDA01000140">
    <property type="protein sequence ID" value="KRK32615.1"/>
    <property type="molecule type" value="Genomic_DNA"/>
</dbReference>